<dbReference type="InterPro" id="IPR000172">
    <property type="entry name" value="GMC_OxRdtase_N"/>
</dbReference>
<dbReference type="SUPFAM" id="SSF52151">
    <property type="entry name" value="FabD/lysophospholipase-like"/>
    <property type="match status" value="2"/>
</dbReference>
<comment type="similarity">
    <text evidence="1">Belongs to the GMC oxidoreductase family.</text>
</comment>
<feature type="transmembrane region" description="Helical" evidence="3">
    <location>
        <begin position="1152"/>
        <end position="1173"/>
    </location>
</feature>
<dbReference type="KEGG" id="lamb:KBB96_05200"/>
<evidence type="ECO:0000259" key="4">
    <source>
        <dbReference type="PROSITE" id="PS00624"/>
    </source>
</evidence>
<evidence type="ECO:0000256" key="3">
    <source>
        <dbReference type="SAM" id="Phobius"/>
    </source>
</evidence>
<dbReference type="InterPro" id="IPR016035">
    <property type="entry name" value="Acyl_Trfase/lysoPLipase"/>
</dbReference>
<dbReference type="Proteomes" id="UP000676169">
    <property type="component" value="Chromosome"/>
</dbReference>
<evidence type="ECO:0000256" key="1">
    <source>
        <dbReference type="ARBA" id="ARBA00010790"/>
    </source>
</evidence>
<gene>
    <name evidence="5" type="ORF">KBB96_05200</name>
</gene>
<organism evidence="5 6">
    <name type="scientific">Luteolibacter ambystomatis</name>
    <dbReference type="NCBI Taxonomy" id="2824561"/>
    <lineage>
        <taxon>Bacteria</taxon>
        <taxon>Pseudomonadati</taxon>
        <taxon>Verrucomicrobiota</taxon>
        <taxon>Verrucomicrobiia</taxon>
        <taxon>Verrucomicrobiales</taxon>
        <taxon>Verrucomicrobiaceae</taxon>
        <taxon>Luteolibacter</taxon>
    </lineage>
</organism>
<dbReference type="PROSITE" id="PS00624">
    <property type="entry name" value="GMC_OXRED_2"/>
    <property type="match status" value="1"/>
</dbReference>
<feature type="transmembrane region" description="Helical" evidence="3">
    <location>
        <begin position="1079"/>
        <end position="1098"/>
    </location>
</feature>
<dbReference type="Pfam" id="PF00732">
    <property type="entry name" value="GMC_oxred_N"/>
    <property type="match status" value="1"/>
</dbReference>
<feature type="compositionally biased region" description="Basic and acidic residues" evidence="2">
    <location>
        <begin position="102"/>
        <end position="112"/>
    </location>
</feature>
<dbReference type="InterPro" id="IPR012132">
    <property type="entry name" value="GMC_OxRdtase"/>
</dbReference>
<dbReference type="RefSeq" id="WP_211633108.1">
    <property type="nucleotide sequence ID" value="NZ_CP073100.1"/>
</dbReference>
<dbReference type="PANTHER" id="PTHR11552">
    <property type="entry name" value="GLUCOSE-METHANOL-CHOLINE GMC OXIDOREDUCTASE"/>
    <property type="match status" value="1"/>
</dbReference>
<dbReference type="SUPFAM" id="SSF51905">
    <property type="entry name" value="FAD/NAD(P)-binding domain"/>
    <property type="match status" value="1"/>
</dbReference>
<feature type="transmembrane region" description="Helical" evidence="3">
    <location>
        <begin position="985"/>
        <end position="1004"/>
    </location>
</feature>
<feature type="transmembrane region" description="Helical" evidence="3">
    <location>
        <begin position="910"/>
        <end position="932"/>
    </location>
</feature>
<keyword evidence="6" id="KW-1185">Reference proteome</keyword>
<dbReference type="InterPro" id="IPR036188">
    <property type="entry name" value="FAD/NAD-bd_sf"/>
</dbReference>
<name>A0A975J1I6_9BACT</name>
<evidence type="ECO:0000313" key="6">
    <source>
        <dbReference type="Proteomes" id="UP000676169"/>
    </source>
</evidence>
<protein>
    <submittedName>
        <fullName evidence="5">GMC family oxidoreductase N-terminal domain-containing protein</fullName>
    </submittedName>
</protein>
<keyword evidence="3" id="KW-0812">Transmembrane</keyword>
<evidence type="ECO:0000313" key="5">
    <source>
        <dbReference type="EMBL" id="QUE52289.1"/>
    </source>
</evidence>
<dbReference type="GO" id="GO:0016614">
    <property type="term" value="F:oxidoreductase activity, acting on CH-OH group of donors"/>
    <property type="evidence" value="ECO:0007669"/>
    <property type="project" value="InterPro"/>
</dbReference>
<proteinExistence type="inferred from homology"/>
<reference evidence="5" key="1">
    <citation type="submission" date="2021-04" db="EMBL/GenBank/DDBJ databases">
        <title>Luteolibacter sp. 32A isolated from the skin of an Anderson's salamander (Ambystoma andersonii).</title>
        <authorList>
            <person name="Spergser J."/>
            <person name="Busse H.-J."/>
        </authorList>
    </citation>
    <scope>NUCLEOTIDE SEQUENCE</scope>
    <source>
        <strain evidence="5">32A</strain>
    </source>
</reference>
<feature type="transmembrane region" description="Helical" evidence="3">
    <location>
        <begin position="1119"/>
        <end position="1140"/>
    </location>
</feature>
<keyword evidence="3" id="KW-0472">Membrane</keyword>
<accession>A0A975J1I6</accession>
<dbReference type="PANTHER" id="PTHR11552:SF213">
    <property type="entry name" value="DEHYDROGENASE, PUTATIVE-RELATED"/>
    <property type="match status" value="1"/>
</dbReference>
<dbReference type="Pfam" id="PF05199">
    <property type="entry name" value="GMC_oxred_C"/>
    <property type="match status" value="1"/>
</dbReference>
<feature type="transmembrane region" description="Helical" evidence="3">
    <location>
        <begin position="952"/>
        <end position="973"/>
    </location>
</feature>
<evidence type="ECO:0000256" key="2">
    <source>
        <dbReference type="SAM" id="MobiDB-lite"/>
    </source>
</evidence>
<keyword evidence="3" id="KW-1133">Transmembrane helix</keyword>
<dbReference type="Gene3D" id="3.50.50.60">
    <property type="entry name" value="FAD/NAD(P)-binding domain"/>
    <property type="match status" value="2"/>
</dbReference>
<feature type="transmembrane region" description="Helical" evidence="3">
    <location>
        <begin position="1049"/>
        <end position="1067"/>
    </location>
</feature>
<sequence>MNQETDQEMDVAKAGEPGESPFDYIIVGSGAGGGPLAARLALGGKQVLVLESGGDPHTASGSPIFPRSWPGEVHSVPGYHGAATEDPDMAWMFSVRHYEDDATQQKDHKYNKATDPNGKPGTPVPDRFLDPEEGRAREADPVKRGIFYPRSAGIGGCTGHHAMIMIAPNDRDWNAIADLTGDDSWRAGQMQGYFAKLEHCLYVSTYHKALRKLLGLIYVAWQKVAFVIDPRTALDEGGHGKSGWLPTSFIDPDLVEGIAKKDKEFFNILARTAISVLHGSNPLLMMLKKALFQARVIQYLDPNDRNTRRTKPEGVFLIPVGIAPPPEEAWPTSMGKGSPQRIGVREFLMRTQDELNRRAAQGEACGRLVIVPEVHVKRVIFDSSFAGGPPRAIGVEAVKGKYLYKASPLFSNPPAGSEVSYFTKAGGEVVLSGGAFNTPQLLMLSGVGCVEDLQKFGIEGPRDRDGKAVAEIVDLQGVGRNLQDRYEVSIVSEMARDFETLRTVSFCPGDDNDHAAKLWREGKGGLYGTNGGALAVMRRSSVLGEDQPEPDTFTFGAPAAFRGYYWNWSRELLRRDIGGSGDERKLWTWVILKAYTDNNGGTVRLCSNSSFDAPEICFHSFLEGPSEQGAMNDTKALVDTVRFFRQINARNPEQFINEIQPGSRIQDDSPEMDEWVRTQAWGHHACGTCRIGSDPWRRDTGALIDKGAVLDSKFRVHGVENLRVVDASVFPSIPGYFILAPLLMVSEKAADTLLRDDLETIYPQALREAEWKAIRKRRTKARAGDRAAAAKSGGAWEDRPKDIVGMALSGGGIRSATFSLGILQAMAKRDGLRHVDMISTVSGGGYVGGFIGRLFTRPMVTAAADPAGRVQDILKTPSGPMAWLRNHANYIAGSGMEDLKMNLGVYFRNVLTVHLVIGSLIFALFSVLRIVADELPFPTAGLSLAGLPVSGWWWLAAGILELAVLPLLLGYWLAPKSGASRPYPFFALLCWLTLLIGVVVVALLPGKLLAATHLAVILVLAWVWQEAVRREAGSDPCKQGVIVRNRLSRALGEALLMLVVVAGWVVVDTFARSAAGTQGIPGTLAIVSASLVPFLPVLRAVFSKVFKQLDGRNKKEGTGMLAFIGGFIGYPIAIGLLFIIDVACHWMFDHHYSWGLSVTAIAAVFSFLVGRAFDFLNLSTLQAPYAARLTRTFLGASNQKRVFGSENDGGGDVQLAHPGDDLPFHQYHPELQGGPLHLVNVCVNETVDAVSEREVRERQGISMCVGPHGVSTGRRFHSLWTKPGNISRWQKLRLRLEGLDGRGDDLTALKPVIPPENPNAFHVLGNRNGTVAPVESLTLGNWLGISGAAFSTGIGRGTRRGMSLLMGIVNARLGYWWDSGIGAGERPGRYPRSLWRRLKDLPGFLFRVQSLLLAEWQGIFGGPSKRLWQLSDGGHFDNTGLYELIRRRVPFMMFTDGACDPDYRHEDLARLARQARQDFNASIEWMEPGGTAGNRNWNDFFGTLPPPSLVERWADPARLGSLKEIGAAGACHGALARVTFGPDPSPYAHAHGNLEIPFDEEVRPGKEERYGEAECWILLLKSSLTGKESQDVTSYAAFHPAFPQDTTVDQFFDDEQWESYRALGESIGESLLR</sequence>
<feature type="region of interest" description="Disordered" evidence="2">
    <location>
        <begin position="102"/>
        <end position="133"/>
    </location>
</feature>
<feature type="domain" description="Glucose-methanol-choline oxidoreductase N-terminal" evidence="4">
    <location>
        <begin position="434"/>
        <end position="448"/>
    </location>
</feature>
<dbReference type="GO" id="GO:0050660">
    <property type="term" value="F:flavin adenine dinucleotide binding"/>
    <property type="evidence" value="ECO:0007669"/>
    <property type="project" value="InterPro"/>
</dbReference>
<dbReference type="Gene3D" id="3.40.1090.10">
    <property type="entry name" value="Cytosolic phospholipase A2 catalytic domain"/>
    <property type="match status" value="1"/>
</dbReference>
<dbReference type="InterPro" id="IPR007867">
    <property type="entry name" value="GMC_OxRtase_C"/>
</dbReference>
<dbReference type="EMBL" id="CP073100">
    <property type="protein sequence ID" value="QUE52289.1"/>
    <property type="molecule type" value="Genomic_DNA"/>
</dbReference>